<evidence type="ECO:0000313" key="3">
    <source>
        <dbReference type="Proteomes" id="UP000239589"/>
    </source>
</evidence>
<feature type="transmembrane region" description="Helical" evidence="1">
    <location>
        <begin position="21"/>
        <end position="42"/>
    </location>
</feature>
<sequence>MFLQGNFRNITTQLINSNLKFTSFYHALFLDFLGLFLPIFIIQNKSNYIFFLLIVNIYKSLLHLLRLQAHSGCSRSDIAPEREI</sequence>
<dbReference type="Proteomes" id="UP000239589">
    <property type="component" value="Unassembled WGS sequence"/>
</dbReference>
<dbReference type="AlphaFoldDB" id="A0A2S6CVU6"/>
<name>A0A2S6CVU6_9CYAN</name>
<reference evidence="2 3" key="1">
    <citation type="submission" date="2018-02" db="EMBL/GenBank/DDBJ databases">
        <title>Discovery of a pederin family compound in a non-symbiotic bloom-forming cyanobacterium.</title>
        <authorList>
            <person name="Kust A."/>
            <person name="Mares J."/>
            <person name="Jokela J."/>
            <person name="Urajova P."/>
            <person name="Hajek J."/>
            <person name="Saurav K."/>
            <person name="Voracova K."/>
            <person name="Fewer D.P."/>
            <person name="Haapaniemi E."/>
            <person name="Permi P."/>
            <person name="Rehakova K."/>
            <person name="Sivonen K."/>
            <person name="Hrouzek P."/>
        </authorList>
    </citation>
    <scope>NUCLEOTIDE SEQUENCE [LARGE SCALE GENOMIC DNA]</scope>
    <source>
        <strain evidence="2 3">CHARLIE-1</strain>
    </source>
</reference>
<comment type="caution">
    <text evidence="2">The sequence shown here is derived from an EMBL/GenBank/DDBJ whole genome shotgun (WGS) entry which is preliminary data.</text>
</comment>
<evidence type="ECO:0000256" key="1">
    <source>
        <dbReference type="SAM" id="Phobius"/>
    </source>
</evidence>
<keyword evidence="3" id="KW-1185">Reference proteome</keyword>
<keyword evidence="1" id="KW-0472">Membrane</keyword>
<evidence type="ECO:0000313" key="2">
    <source>
        <dbReference type="EMBL" id="PPJ63817.1"/>
    </source>
</evidence>
<protein>
    <submittedName>
        <fullName evidence="2">Uncharacterized protein</fullName>
    </submittedName>
</protein>
<accession>A0A2S6CVU6</accession>
<gene>
    <name evidence="2" type="ORF">CUN59_08050</name>
</gene>
<keyword evidence="1" id="KW-1133">Transmembrane helix</keyword>
<proteinExistence type="predicted"/>
<keyword evidence="1" id="KW-0812">Transmembrane</keyword>
<feature type="transmembrane region" description="Helical" evidence="1">
    <location>
        <begin position="48"/>
        <end position="65"/>
    </location>
</feature>
<dbReference type="EMBL" id="PGEM01000052">
    <property type="protein sequence ID" value="PPJ63817.1"/>
    <property type="molecule type" value="Genomic_DNA"/>
</dbReference>
<organism evidence="2 3">
    <name type="scientific">Cuspidothrix issatschenkoi CHARLIE-1</name>
    <dbReference type="NCBI Taxonomy" id="2052836"/>
    <lineage>
        <taxon>Bacteria</taxon>
        <taxon>Bacillati</taxon>
        <taxon>Cyanobacteriota</taxon>
        <taxon>Cyanophyceae</taxon>
        <taxon>Nostocales</taxon>
        <taxon>Aphanizomenonaceae</taxon>
        <taxon>Cuspidothrix</taxon>
    </lineage>
</organism>